<sequence length="250" mass="29201">MALELWRQLILYQQLLGTFCLLTLYVPILVELYRNHLLHSNFRQVLILAISCTFAFYQESTDIVKDLHLLEIYQNASLYYFVALPIFMYTVRTIVGSTLMTYGGLLVQLIIPVIIVPLFHRLYHQNRKIHEYRFHMGFDLLSTYQVEENMRATRTVIPMCVAQFICMAINTMAYGYCLFFTDVPLGTDTGPISHLFQQVSLMDRAALFILLLHRLGKGRQKRREISDIDADQAAHSKKYFNDLKMQWGDL</sequence>
<organism evidence="6 7">
    <name type="scientific">Mesorhabditis spiculigera</name>
    <dbReference type="NCBI Taxonomy" id="96644"/>
    <lineage>
        <taxon>Eukaryota</taxon>
        <taxon>Metazoa</taxon>
        <taxon>Ecdysozoa</taxon>
        <taxon>Nematoda</taxon>
        <taxon>Chromadorea</taxon>
        <taxon>Rhabditida</taxon>
        <taxon>Rhabditina</taxon>
        <taxon>Rhabditomorpha</taxon>
        <taxon>Rhabditoidea</taxon>
        <taxon>Rhabditidae</taxon>
        <taxon>Mesorhabditinae</taxon>
        <taxon>Mesorhabditis</taxon>
    </lineage>
</organism>
<evidence type="ECO:0000313" key="6">
    <source>
        <dbReference type="EMBL" id="CAJ0582462.1"/>
    </source>
</evidence>
<dbReference type="InterPro" id="IPR019408">
    <property type="entry name" value="7TM_GPCR_serpentine_rcpt_Srab"/>
</dbReference>
<dbReference type="AlphaFoldDB" id="A0AA36D838"/>
<evidence type="ECO:0000256" key="3">
    <source>
        <dbReference type="ARBA" id="ARBA00022989"/>
    </source>
</evidence>
<keyword evidence="4 5" id="KW-0472">Membrane</keyword>
<accession>A0AA36D838</accession>
<evidence type="ECO:0000256" key="5">
    <source>
        <dbReference type="SAM" id="Phobius"/>
    </source>
</evidence>
<evidence type="ECO:0000256" key="1">
    <source>
        <dbReference type="ARBA" id="ARBA00004141"/>
    </source>
</evidence>
<feature type="transmembrane region" description="Helical" evidence="5">
    <location>
        <begin position="195"/>
        <end position="213"/>
    </location>
</feature>
<feature type="transmembrane region" description="Helical" evidence="5">
    <location>
        <begin position="78"/>
        <end position="95"/>
    </location>
</feature>
<dbReference type="Proteomes" id="UP001177023">
    <property type="component" value="Unassembled WGS sequence"/>
</dbReference>
<feature type="transmembrane region" description="Helical" evidence="5">
    <location>
        <begin position="9"/>
        <end position="28"/>
    </location>
</feature>
<reference evidence="6" key="1">
    <citation type="submission" date="2023-06" db="EMBL/GenBank/DDBJ databases">
        <authorList>
            <person name="Delattre M."/>
        </authorList>
    </citation>
    <scope>NUCLEOTIDE SEQUENCE</scope>
    <source>
        <strain evidence="6">AF72</strain>
    </source>
</reference>
<dbReference type="EMBL" id="CATQJA010002664">
    <property type="protein sequence ID" value="CAJ0582462.1"/>
    <property type="molecule type" value="Genomic_DNA"/>
</dbReference>
<keyword evidence="2 5" id="KW-0812">Transmembrane</keyword>
<gene>
    <name evidence="6" type="ORF">MSPICULIGERA_LOCUS20593</name>
</gene>
<evidence type="ECO:0000256" key="2">
    <source>
        <dbReference type="ARBA" id="ARBA00022692"/>
    </source>
</evidence>
<protein>
    <submittedName>
        <fullName evidence="6">Uncharacterized protein</fullName>
    </submittedName>
</protein>
<feature type="transmembrane region" description="Helical" evidence="5">
    <location>
        <begin position="101"/>
        <end position="123"/>
    </location>
</feature>
<dbReference type="GO" id="GO:0016020">
    <property type="term" value="C:membrane"/>
    <property type="evidence" value="ECO:0007669"/>
    <property type="project" value="UniProtKB-SubCell"/>
</dbReference>
<comment type="subcellular location">
    <subcellularLocation>
        <location evidence="1">Membrane</location>
        <topology evidence="1">Multi-pass membrane protein</topology>
    </subcellularLocation>
</comment>
<evidence type="ECO:0000256" key="4">
    <source>
        <dbReference type="ARBA" id="ARBA00023136"/>
    </source>
</evidence>
<proteinExistence type="predicted"/>
<dbReference type="Pfam" id="PF10292">
    <property type="entry name" value="7TM_GPCR_Srab"/>
    <property type="match status" value="1"/>
</dbReference>
<feature type="non-terminal residue" evidence="6">
    <location>
        <position position="250"/>
    </location>
</feature>
<evidence type="ECO:0000313" key="7">
    <source>
        <dbReference type="Proteomes" id="UP001177023"/>
    </source>
</evidence>
<name>A0AA36D838_9BILA</name>
<keyword evidence="7" id="KW-1185">Reference proteome</keyword>
<feature type="transmembrane region" description="Helical" evidence="5">
    <location>
        <begin position="156"/>
        <end position="175"/>
    </location>
</feature>
<keyword evidence="3 5" id="KW-1133">Transmembrane helix</keyword>
<comment type="caution">
    <text evidence="6">The sequence shown here is derived from an EMBL/GenBank/DDBJ whole genome shotgun (WGS) entry which is preliminary data.</text>
</comment>